<evidence type="ECO:0000313" key="5">
    <source>
        <dbReference type="EMBL" id="MFC6672629.1"/>
    </source>
</evidence>
<accession>A0ABW2A5Q4</accession>
<comment type="caution">
    <text evidence="5">The sequence shown here is derived from an EMBL/GenBank/DDBJ whole genome shotgun (WGS) entry which is preliminary data.</text>
</comment>
<evidence type="ECO:0000256" key="2">
    <source>
        <dbReference type="ARBA" id="ARBA00023082"/>
    </source>
</evidence>
<keyword evidence="3" id="KW-0804">Transcription</keyword>
<keyword evidence="6" id="KW-1185">Reference proteome</keyword>
<sequence length="145" mass="16349">MNGTTPTDANIAPPVPDWVLVARVLDGERGAFEGIMRRYNQRIYRLVRSILHQEQDVLDTMQDAYIKGFRRLHQFKGPGGLGAWLCTIARNEALARLRKIQPVAAQEYIDMAEQPDHYQVFCSPSTRLRSSNCALCSNGPSISCR</sequence>
<gene>
    <name evidence="5" type="ORF">ACFQDL_23065</name>
</gene>
<proteinExistence type="predicted"/>
<evidence type="ECO:0000259" key="4">
    <source>
        <dbReference type="Pfam" id="PF04542"/>
    </source>
</evidence>
<evidence type="ECO:0000256" key="3">
    <source>
        <dbReference type="ARBA" id="ARBA00023163"/>
    </source>
</evidence>
<dbReference type="Proteomes" id="UP001596422">
    <property type="component" value="Unassembled WGS sequence"/>
</dbReference>
<dbReference type="NCBIfam" id="TIGR02937">
    <property type="entry name" value="sigma70-ECF"/>
    <property type="match status" value="1"/>
</dbReference>
<dbReference type="InterPro" id="IPR013325">
    <property type="entry name" value="RNA_pol_sigma_r2"/>
</dbReference>
<dbReference type="PANTHER" id="PTHR43133:SF51">
    <property type="entry name" value="RNA POLYMERASE SIGMA FACTOR"/>
    <property type="match status" value="1"/>
</dbReference>
<dbReference type="RefSeq" id="WP_379911058.1">
    <property type="nucleotide sequence ID" value="NZ_JBHSWE010000001.1"/>
</dbReference>
<dbReference type="InterPro" id="IPR007627">
    <property type="entry name" value="RNA_pol_sigma70_r2"/>
</dbReference>
<evidence type="ECO:0000256" key="1">
    <source>
        <dbReference type="ARBA" id="ARBA00023015"/>
    </source>
</evidence>
<dbReference type="InterPro" id="IPR014284">
    <property type="entry name" value="RNA_pol_sigma-70_dom"/>
</dbReference>
<dbReference type="Gene3D" id="1.10.1740.10">
    <property type="match status" value="1"/>
</dbReference>
<organism evidence="5 6">
    <name type="scientific">Marinobacterium aestuariivivens</name>
    <dbReference type="NCBI Taxonomy" id="1698799"/>
    <lineage>
        <taxon>Bacteria</taxon>
        <taxon>Pseudomonadati</taxon>
        <taxon>Pseudomonadota</taxon>
        <taxon>Gammaproteobacteria</taxon>
        <taxon>Oceanospirillales</taxon>
        <taxon>Oceanospirillaceae</taxon>
        <taxon>Marinobacterium</taxon>
    </lineage>
</organism>
<evidence type="ECO:0000313" key="6">
    <source>
        <dbReference type="Proteomes" id="UP001596422"/>
    </source>
</evidence>
<dbReference type="SUPFAM" id="SSF88946">
    <property type="entry name" value="Sigma2 domain of RNA polymerase sigma factors"/>
    <property type="match status" value="1"/>
</dbReference>
<protein>
    <submittedName>
        <fullName evidence="5">Sigma-70 family RNA polymerase sigma factor</fullName>
    </submittedName>
</protein>
<dbReference type="EMBL" id="JBHSWE010000001">
    <property type="protein sequence ID" value="MFC6672629.1"/>
    <property type="molecule type" value="Genomic_DNA"/>
</dbReference>
<dbReference type="PANTHER" id="PTHR43133">
    <property type="entry name" value="RNA POLYMERASE ECF-TYPE SIGMA FACTO"/>
    <property type="match status" value="1"/>
</dbReference>
<reference evidence="6" key="1">
    <citation type="journal article" date="2019" name="Int. J. Syst. Evol. Microbiol.">
        <title>The Global Catalogue of Microorganisms (GCM) 10K type strain sequencing project: providing services to taxonomists for standard genome sequencing and annotation.</title>
        <authorList>
            <consortium name="The Broad Institute Genomics Platform"/>
            <consortium name="The Broad Institute Genome Sequencing Center for Infectious Disease"/>
            <person name="Wu L."/>
            <person name="Ma J."/>
        </authorList>
    </citation>
    <scope>NUCLEOTIDE SEQUENCE [LARGE SCALE GENOMIC DNA]</scope>
    <source>
        <strain evidence="6">NBRC 111756</strain>
    </source>
</reference>
<keyword evidence="1" id="KW-0805">Transcription regulation</keyword>
<dbReference type="Pfam" id="PF04542">
    <property type="entry name" value="Sigma70_r2"/>
    <property type="match status" value="1"/>
</dbReference>
<name>A0ABW2A5Q4_9GAMM</name>
<keyword evidence="2" id="KW-0731">Sigma factor</keyword>
<feature type="domain" description="RNA polymerase sigma-70 region 2" evidence="4">
    <location>
        <begin position="36"/>
        <end position="99"/>
    </location>
</feature>
<dbReference type="InterPro" id="IPR039425">
    <property type="entry name" value="RNA_pol_sigma-70-like"/>
</dbReference>